<dbReference type="Pfam" id="PF07508">
    <property type="entry name" value="Recombinase"/>
    <property type="match status" value="1"/>
</dbReference>
<dbReference type="InterPro" id="IPR006119">
    <property type="entry name" value="Resolv_N"/>
</dbReference>
<dbReference type="SMART" id="SM00857">
    <property type="entry name" value="Resolvase"/>
    <property type="match status" value="1"/>
</dbReference>
<dbReference type="AlphaFoldDB" id="A0A7X0CGH2"/>
<dbReference type="PANTHER" id="PTHR30461:SF2">
    <property type="entry name" value="SERINE RECOMBINASE PINE-RELATED"/>
    <property type="match status" value="1"/>
</dbReference>
<evidence type="ECO:0000259" key="4">
    <source>
        <dbReference type="SMART" id="SM00857"/>
    </source>
</evidence>
<protein>
    <submittedName>
        <fullName evidence="5">DNA invertase Pin-like site-specific DNA recombinase</fullName>
    </submittedName>
</protein>
<reference evidence="5 6" key="1">
    <citation type="submission" date="2020-08" db="EMBL/GenBank/DDBJ databases">
        <title>The Agave Microbiome: Exploring the role of microbial communities in plant adaptations to desert environments.</title>
        <authorList>
            <person name="Partida-Martinez L.P."/>
        </authorList>
    </citation>
    <scope>NUCLEOTIDE SEQUENCE [LARGE SCALE GENOMIC DNA]</scope>
    <source>
        <strain evidence="5 6">AT3.2</strain>
    </source>
</reference>
<comment type="caution">
    <text evidence="5">The sequence shown here is derived from an EMBL/GenBank/DDBJ whole genome shotgun (WGS) entry which is preliminary data.</text>
</comment>
<dbReference type="InterPro" id="IPR025827">
    <property type="entry name" value="Zn_ribbon_recom_dom"/>
</dbReference>
<dbReference type="InterPro" id="IPR036162">
    <property type="entry name" value="Resolvase-like_N_sf"/>
</dbReference>
<keyword evidence="6" id="KW-1185">Reference proteome</keyword>
<evidence type="ECO:0000256" key="2">
    <source>
        <dbReference type="ARBA" id="ARBA00023172"/>
    </source>
</evidence>
<evidence type="ECO:0000256" key="3">
    <source>
        <dbReference type="SAM" id="MobiDB-lite"/>
    </source>
</evidence>
<dbReference type="EMBL" id="JACHBX010000005">
    <property type="protein sequence ID" value="MBB6135989.1"/>
    <property type="molecule type" value="Genomic_DNA"/>
</dbReference>
<dbReference type="GO" id="GO:0003677">
    <property type="term" value="F:DNA binding"/>
    <property type="evidence" value="ECO:0007669"/>
    <property type="project" value="UniProtKB-KW"/>
</dbReference>
<dbReference type="PANTHER" id="PTHR30461">
    <property type="entry name" value="DNA-INVERTASE FROM LAMBDOID PROPHAGE"/>
    <property type="match status" value="1"/>
</dbReference>
<dbReference type="Gene3D" id="3.90.1750.20">
    <property type="entry name" value="Putative Large Serine Recombinase, Chain B, Domain 2"/>
    <property type="match status" value="1"/>
</dbReference>
<dbReference type="RefSeq" id="WP_183556869.1">
    <property type="nucleotide sequence ID" value="NZ_JACHBX010000005.1"/>
</dbReference>
<proteinExistence type="predicted"/>
<feature type="domain" description="Resolvase/invertase-type recombinase catalytic" evidence="4">
    <location>
        <begin position="4"/>
        <end position="167"/>
    </location>
</feature>
<dbReference type="Proteomes" id="UP000540787">
    <property type="component" value="Unassembled WGS sequence"/>
</dbReference>
<dbReference type="InterPro" id="IPR011109">
    <property type="entry name" value="DNA_bind_recombinase_dom"/>
</dbReference>
<dbReference type="SUPFAM" id="SSF53041">
    <property type="entry name" value="Resolvase-like"/>
    <property type="match status" value="1"/>
</dbReference>
<feature type="region of interest" description="Disordered" evidence="3">
    <location>
        <begin position="542"/>
        <end position="562"/>
    </location>
</feature>
<dbReference type="InterPro" id="IPR050639">
    <property type="entry name" value="SSR_resolvase"/>
</dbReference>
<dbReference type="Pfam" id="PF00239">
    <property type="entry name" value="Resolvase"/>
    <property type="match status" value="1"/>
</dbReference>
<evidence type="ECO:0000313" key="5">
    <source>
        <dbReference type="EMBL" id="MBB6135989.1"/>
    </source>
</evidence>
<name>A0A7X0CGH2_9BURK</name>
<dbReference type="CDD" id="cd00338">
    <property type="entry name" value="Ser_Recombinase"/>
    <property type="match status" value="1"/>
</dbReference>
<dbReference type="Pfam" id="PF13408">
    <property type="entry name" value="Zn_ribbon_recom"/>
    <property type="match status" value="1"/>
</dbReference>
<dbReference type="InterPro" id="IPR038109">
    <property type="entry name" value="DNA_bind_recomb_sf"/>
</dbReference>
<keyword evidence="2" id="KW-0233">DNA recombination</keyword>
<feature type="compositionally biased region" description="Acidic residues" evidence="3">
    <location>
        <begin position="542"/>
        <end position="555"/>
    </location>
</feature>
<dbReference type="GO" id="GO:0000150">
    <property type="term" value="F:DNA strand exchange activity"/>
    <property type="evidence" value="ECO:0007669"/>
    <property type="project" value="InterPro"/>
</dbReference>
<dbReference type="Gene3D" id="3.40.50.1390">
    <property type="entry name" value="Resolvase, N-terminal catalytic domain"/>
    <property type="match status" value="1"/>
</dbReference>
<sequence>MTKAYSYIRFSDPSQAKGDSYRRQFEATQRYCKENNLTLVSETAYVFFDEGVSAFDGSLHDDETSLSKFYNFVKEGAIPVGSTLIIESLDRLSRERVRAALPRFLDILNAGINIHTLQSNKTYLHDSTDDYDLFQSILEMSRSHKESLWKSVRLLEAWQNKHNNAATIKLSKVCPAWLDPVYDENDGNLKKKPIGFAPNDFAKAVKKIFQYTIDGYGRETIARMLNEEGINAPRSELGWGSSGIYKVITSISVMGYHQPTTLIEGKRVNRGEPIKNYYPEVIDPDTFEKARAATESRNHHKARKHPPEFQIWQGLATCALCGSRLHSYGTGKKVKGKLIEGNKQRWIRCYSAKRGKCEAVSIRLDKLEPVFKEILAKLNILALVQSSASEINAKLDVVTGKLAAERAKLKRFRGDYATRDSETILSLIYEAEDVVKALEKQEKDYIADLAADQIVDKADFFSRLDLESFTGRSRANSILKRLKVQIGINTSHQRFHIVKDGKPAFDLVLGKEDKIGAMPANHEYSAIIQIQDGTFTPFINNDENDMGDEEYENEGYDTRDGY</sequence>
<keyword evidence="1" id="KW-0238">DNA-binding</keyword>
<evidence type="ECO:0000256" key="1">
    <source>
        <dbReference type="ARBA" id="ARBA00023125"/>
    </source>
</evidence>
<evidence type="ECO:0000313" key="6">
    <source>
        <dbReference type="Proteomes" id="UP000540787"/>
    </source>
</evidence>
<accession>A0A7X0CGH2</accession>
<organism evidence="5 6">
    <name type="scientific">Massilia aurea</name>
    <dbReference type="NCBI Taxonomy" id="373040"/>
    <lineage>
        <taxon>Bacteria</taxon>
        <taxon>Pseudomonadati</taxon>
        <taxon>Pseudomonadota</taxon>
        <taxon>Betaproteobacteria</taxon>
        <taxon>Burkholderiales</taxon>
        <taxon>Oxalobacteraceae</taxon>
        <taxon>Telluria group</taxon>
        <taxon>Massilia</taxon>
    </lineage>
</organism>
<gene>
    <name evidence="5" type="ORF">HD842_004166</name>
</gene>